<protein>
    <recommendedName>
        <fullName evidence="10">SAP domain-containing protein</fullName>
    </recommendedName>
</protein>
<dbReference type="PROSITE" id="PS51073">
    <property type="entry name" value="RPEL"/>
    <property type="match status" value="3"/>
</dbReference>
<feature type="compositionally biased region" description="Low complexity" evidence="9">
    <location>
        <begin position="757"/>
        <end position="768"/>
    </location>
</feature>
<dbReference type="PROSITE" id="PS50800">
    <property type="entry name" value="SAP"/>
    <property type="match status" value="1"/>
</dbReference>
<feature type="compositionally biased region" description="Polar residues" evidence="9">
    <location>
        <begin position="777"/>
        <end position="787"/>
    </location>
</feature>
<evidence type="ECO:0000256" key="3">
    <source>
        <dbReference type="ARBA" id="ARBA00023015"/>
    </source>
</evidence>
<dbReference type="Pfam" id="PF02037">
    <property type="entry name" value="SAP"/>
    <property type="match status" value="1"/>
</dbReference>
<keyword evidence="4 8" id="KW-0175">Coiled coil</keyword>
<dbReference type="Gene3D" id="6.10.150.10">
    <property type="match status" value="1"/>
</dbReference>
<feature type="region of interest" description="Disordered" evidence="9">
    <location>
        <begin position="308"/>
        <end position="372"/>
    </location>
</feature>
<evidence type="ECO:0000256" key="4">
    <source>
        <dbReference type="ARBA" id="ARBA00023054"/>
    </source>
</evidence>
<dbReference type="Gene3D" id="6.10.140.2040">
    <property type="match status" value="1"/>
</dbReference>
<feature type="repeat" description="RPEL" evidence="7">
    <location>
        <begin position="69"/>
        <end position="94"/>
    </location>
</feature>
<feature type="compositionally biased region" description="Basic and acidic residues" evidence="9">
    <location>
        <begin position="1"/>
        <end position="18"/>
    </location>
</feature>
<comment type="subcellular location">
    <subcellularLocation>
        <location evidence="1">Nucleus</location>
    </subcellularLocation>
</comment>
<keyword evidence="3" id="KW-0805">Transcription regulation</keyword>
<dbReference type="InterPro" id="IPR004018">
    <property type="entry name" value="RPEL_repeat"/>
</dbReference>
<feature type="compositionally biased region" description="Low complexity" evidence="9">
    <location>
        <begin position="697"/>
        <end position="709"/>
    </location>
</feature>
<feature type="coiled-coil region" evidence="8">
    <location>
        <begin position="982"/>
        <end position="1016"/>
    </location>
</feature>
<evidence type="ECO:0000313" key="12">
    <source>
        <dbReference type="Proteomes" id="UP001208570"/>
    </source>
</evidence>
<evidence type="ECO:0000256" key="9">
    <source>
        <dbReference type="SAM" id="MobiDB-lite"/>
    </source>
</evidence>
<dbReference type="EMBL" id="JAODUP010000205">
    <property type="protein sequence ID" value="KAK2156772.1"/>
    <property type="molecule type" value="Genomic_DNA"/>
</dbReference>
<feature type="region of interest" description="Disordered" evidence="9">
    <location>
        <begin position="676"/>
        <end position="787"/>
    </location>
</feature>
<feature type="domain" description="SAP" evidence="10">
    <location>
        <begin position="576"/>
        <end position="610"/>
    </location>
</feature>
<dbReference type="SUPFAM" id="SSF68906">
    <property type="entry name" value="SAP domain"/>
    <property type="match status" value="1"/>
</dbReference>
<evidence type="ECO:0000256" key="2">
    <source>
        <dbReference type="ARBA" id="ARBA00022737"/>
    </source>
</evidence>
<feature type="region of interest" description="Disordered" evidence="9">
    <location>
        <begin position="200"/>
        <end position="244"/>
    </location>
</feature>
<keyword evidence="5" id="KW-0804">Transcription</keyword>
<keyword evidence="6" id="KW-0539">Nucleus</keyword>
<dbReference type="GO" id="GO:0045944">
    <property type="term" value="P:positive regulation of transcription by RNA polymerase II"/>
    <property type="evidence" value="ECO:0007669"/>
    <property type="project" value="TreeGrafter"/>
</dbReference>
<dbReference type="SMART" id="SM00513">
    <property type="entry name" value="SAP"/>
    <property type="match status" value="1"/>
</dbReference>
<dbReference type="InterPro" id="IPR036361">
    <property type="entry name" value="SAP_dom_sf"/>
</dbReference>
<evidence type="ECO:0000313" key="11">
    <source>
        <dbReference type="EMBL" id="KAK2156772.1"/>
    </source>
</evidence>
<comment type="caution">
    <text evidence="11">The sequence shown here is derived from an EMBL/GenBank/DDBJ whole genome shotgun (WGS) entry which is preliminary data.</text>
</comment>
<proteinExistence type="predicted"/>
<name>A0AAD9N4F9_9ANNE</name>
<gene>
    <name evidence="11" type="ORF">LSH36_205g02000</name>
</gene>
<dbReference type="GO" id="GO:0005634">
    <property type="term" value="C:nucleus"/>
    <property type="evidence" value="ECO:0007669"/>
    <property type="project" value="UniProtKB-SubCell"/>
</dbReference>
<dbReference type="PANTHER" id="PTHR22793:SF12">
    <property type="entry name" value="MYOCARDIN-RELATED TRANSCRIPTION FACTOR, ISOFORM H"/>
    <property type="match status" value="1"/>
</dbReference>
<dbReference type="Gene3D" id="1.10.720.30">
    <property type="entry name" value="SAP domain"/>
    <property type="match status" value="1"/>
</dbReference>
<reference evidence="11" key="1">
    <citation type="journal article" date="2023" name="Mol. Biol. Evol.">
        <title>Third-Generation Sequencing Reveals the Adaptive Role of the Epigenome in Three Deep-Sea Polychaetes.</title>
        <authorList>
            <person name="Perez M."/>
            <person name="Aroh O."/>
            <person name="Sun Y."/>
            <person name="Lan Y."/>
            <person name="Juniper S.K."/>
            <person name="Young C.R."/>
            <person name="Angers B."/>
            <person name="Qian P.Y."/>
        </authorList>
    </citation>
    <scope>NUCLEOTIDE SEQUENCE</scope>
    <source>
        <strain evidence="11">P08H-3</strain>
    </source>
</reference>
<dbReference type="Proteomes" id="UP001208570">
    <property type="component" value="Unassembled WGS sequence"/>
</dbReference>
<keyword evidence="12" id="KW-1185">Reference proteome</keyword>
<evidence type="ECO:0000259" key="10">
    <source>
        <dbReference type="PROSITE" id="PS50800"/>
    </source>
</evidence>
<feature type="repeat" description="RPEL" evidence="7">
    <location>
        <begin position="157"/>
        <end position="182"/>
    </location>
</feature>
<feature type="compositionally biased region" description="Basic residues" evidence="9">
    <location>
        <begin position="329"/>
        <end position="344"/>
    </location>
</feature>
<sequence length="1284" mass="136791">MEEQRRKEEAEKREREMGKSAPSPGQVPQTTPPPPPPPPPLPPSSQAPVSPQTTVEDQSLQKTMDKNKESLKRKLLLRRSVTELVDQGIYPPLTAPAAYAEQRKQLERAKTGDLLRHKLRMRPDRQSLVQHHILEDTNVDPSLQDRQKLLKKAKLQDNLNDRLAKRPGPLELVEGNILQTDPELKDAIIEGKLQFPKTSELTESAVRTQFKEEPEDVCGSEEASSPGQSDIFSDAAMSPVTIPPPPDIVPFIQSLQQSGVLSPSQTLTLSQISAGTSASSLASASSLSSMSAATLDSVRFTNAMSPPLFSSSSSTSSQGSNSGSNSRLAKVKKKPAKTPPKRVIKFHEYKGPPNLVKNQPSPPPTSGSSSETPYHILLQQQQLLLQWQLETRQPRNLPIFLSTAQKQILTPTTSGSSPTESTIIQAPQVQVQQVEQSAAASVQAMTPVSQAHLQKVTQKPPGKIITPVGTPVPITTPSPVPAPSIAPPPTIVASIPAAVPANAIPTYRPLATVASVNPIVTTFVKTLVTSPPVTVTSDVKVNTDGMASKDGSKFVNNNTYKNSTVHCSSRMPVTKLDDLKVAELRAECRKRSLPVSGPKPNLLEKLKPFADEIVAEYKSNHKGEVAKSTSSISSVSSLSGSHSDNSLTSPPSVQSITNINNLINIQPLTPVNDTVVSMNLGSPPMSPDTSVPELTASSVSSQKSQPMSPDMATDALSPASSLANQQVTKNQLNSSQTNVPMAVDQRPPSVVPMDVDTTSSRSTVSASSMGHHPKQVPSPSTSKTSVGPTVTTASMALVKSPSGIQPPPLPPNTQVITIRPQTGTAPAQIQLQGPLPNTGLSAQIQAQLLQQITAHMVRIPTSQVVNTLPVVGQPASGAIAIAQPRPMLTQLSQAASVTKTVTVVPQPHNIFQASNPANQLMKSVQHATGQPMPVGVSISAVSLPQVTPQLAIPRMLQPHVSVTQVNVADKQRVAQQIGQPAVMSNEELLRQQQKKIEDMSKQLLQYRLQIQQQNEQLQGKSNLALTHIQGPEQNKGQQVLAMKQGSSITQIQVQTAGQLSSQPQANSLVSIQAPVQLQAQIQAQQQQQQSKTIQTPNSSLAGQNQMLTKQIQLQSPGQMSIQNQLQAQPVLVQQASVLATNQRNATPQNQSHKTAILTQVQLQQLQNAGQSVSPSQVVVSQGIQPQTTSGNSVAKSDVKPIAINSIVQGQALPQSLNLGQHKVLFTAIQPSGHQLLVSSQPSGQGLIIQQGIAATSQAASIGGGKPGRHSPVTLNGITTSTNNK</sequence>
<feature type="compositionally biased region" description="Low complexity" evidence="9">
    <location>
        <begin position="634"/>
        <end position="649"/>
    </location>
</feature>
<evidence type="ECO:0000256" key="6">
    <source>
        <dbReference type="ARBA" id="ARBA00023242"/>
    </source>
</evidence>
<keyword evidence="2" id="KW-0677">Repeat</keyword>
<feature type="region of interest" description="Disordered" evidence="9">
    <location>
        <begin position="634"/>
        <end position="653"/>
    </location>
</feature>
<feature type="region of interest" description="Disordered" evidence="9">
    <location>
        <begin position="1"/>
        <end position="69"/>
    </location>
</feature>
<evidence type="ECO:0000256" key="7">
    <source>
        <dbReference type="PROSITE-ProRule" id="PRU00401"/>
    </source>
</evidence>
<feature type="compositionally biased region" description="Polar residues" evidence="9">
    <location>
        <begin position="718"/>
        <end position="739"/>
    </location>
</feature>
<dbReference type="InterPro" id="IPR043451">
    <property type="entry name" value="Myocardin-like"/>
</dbReference>
<dbReference type="GO" id="GO:0003713">
    <property type="term" value="F:transcription coactivator activity"/>
    <property type="evidence" value="ECO:0007669"/>
    <property type="project" value="TreeGrafter"/>
</dbReference>
<dbReference type="SMART" id="SM00707">
    <property type="entry name" value="RPEL"/>
    <property type="match status" value="3"/>
</dbReference>
<organism evidence="11 12">
    <name type="scientific">Paralvinella palmiformis</name>
    <dbReference type="NCBI Taxonomy" id="53620"/>
    <lineage>
        <taxon>Eukaryota</taxon>
        <taxon>Metazoa</taxon>
        <taxon>Spiralia</taxon>
        <taxon>Lophotrochozoa</taxon>
        <taxon>Annelida</taxon>
        <taxon>Polychaeta</taxon>
        <taxon>Sedentaria</taxon>
        <taxon>Canalipalpata</taxon>
        <taxon>Terebellida</taxon>
        <taxon>Terebelliformia</taxon>
        <taxon>Alvinellidae</taxon>
        <taxon>Paralvinella</taxon>
    </lineage>
</organism>
<feature type="repeat" description="RPEL" evidence="7">
    <location>
        <begin position="113"/>
        <end position="138"/>
    </location>
</feature>
<feature type="compositionally biased region" description="Low complexity" evidence="9">
    <location>
        <begin position="310"/>
        <end position="326"/>
    </location>
</feature>
<evidence type="ECO:0000256" key="8">
    <source>
        <dbReference type="SAM" id="Coils"/>
    </source>
</evidence>
<evidence type="ECO:0000256" key="5">
    <source>
        <dbReference type="ARBA" id="ARBA00023163"/>
    </source>
</evidence>
<dbReference type="InterPro" id="IPR003034">
    <property type="entry name" value="SAP_dom"/>
</dbReference>
<accession>A0AAD9N4F9</accession>
<feature type="compositionally biased region" description="Pro residues" evidence="9">
    <location>
        <begin position="30"/>
        <end position="45"/>
    </location>
</feature>
<feature type="compositionally biased region" description="Polar residues" evidence="9">
    <location>
        <begin position="222"/>
        <end position="231"/>
    </location>
</feature>
<dbReference type="PANTHER" id="PTHR22793">
    <property type="entry name" value="MYOCARDIN-RELATED TRANSCRIPTION FACTOR-RELATED"/>
    <property type="match status" value="1"/>
</dbReference>
<evidence type="ECO:0000256" key="1">
    <source>
        <dbReference type="ARBA" id="ARBA00004123"/>
    </source>
</evidence>